<feature type="transmembrane region" description="Helical" evidence="1">
    <location>
        <begin position="83"/>
        <end position="106"/>
    </location>
</feature>
<sequence length="110" mass="12520">MKKDEILNASRKEHRNKDLAEMEVVYQAGSHASRVGALVCCLLSLLSSVLAHTMIYSPWVIYFSIIATQWLVRFIKMKRKSDLVLTVLFFVFSILAFVGFVSHLIVSNDL</sequence>
<dbReference type="AlphaFoldDB" id="A0A413B4A6"/>
<organism evidence="2 3">
    <name type="scientific">Agathobacter rectalis</name>
    <dbReference type="NCBI Taxonomy" id="39491"/>
    <lineage>
        <taxon>Bacteria</taxon>
        <taxon>Bacillati</taxon>
        <taxon>Bacillota</taxon>
        <taxon>Clostridia</taxon>
        <taxon>Lachnospirales</taxon>
        <taxon>Lachnospiraceae</taxon>
        <taxon>Agathobacter</taxon>
    </lineage>
</organism>
<protein>
    <submittedName>
        <fullName evidence="2">Uncharacterized protein</fullName>
    </submittedName>
</protein>
<evidence type="ECO:0000313" key="2">
    <source>
        <dbReference type="EMBL" id="RGW32436.1"/>
    </source>
</evidence>
<dbReference type="Pfam" id="PF20040">
    <property type="entry name" value="DUF6442"/>
    <property type="match status" value="1"/>
</dbReference>
<accession>A0A413B4A6</accession>
<dbReference type="InterPro" id="IPR045620">
    <property type="entry name" value="DUF6442"/>
</dbReference>
<keyword evidence="1" id="KW-1133">Transmembrane helix</keyword>
<dbReference type="Proteomes" id="UP000286581">
    <property type="component" value="Unassembled WGS sequence"/>
</dbReference>
<reference evidence="2 3" key="1">
    <citation type="submission" date="2018-08" db="EMBL/GenBank/DDBJ databases">
        <title>A genome reference for cultivated species of the human gut microbiota.</title>
        <authorList>
            <person name="Zou Y."/>
            <person name="Xue W."/>
            <person name="Luo G."/>
        </authorList>
    </citation>
    <scope>NUCLEOTIDE SEQUENCE [LARGE SCALE GENOMIC DNA]</scope>
    <source>
        <strain evidence="2 3">AF12-8</strain>
    </source>
</reference>
<evidence type="ECO:0000313" key="3">
    <source>
        <dbReference type="Proteomes" id="UP000286581"/>
    </source>
</evidence>
<evidence type="ECO:0000256" key="1">
    <source>
        <dbReference type="SAM" id="Phobius"/>
    </source>
</evidence>
<proteinExistence type="predicted"/>
<name>A0A413B4A6_9FIRM</name>
<gene>
    <name evidence="2" type="ORF">DWV78_16595</name>
</gene>
<keyword evidence="1" id="KW-0812">Transmembrane</keyword>
<comment type="caution">
    <text evidence="2">The sequence shown here is derived from an EMBL/GenBank/DDBJ whole genome shotgun (WGS) entry which is preliminary data.</text>
</comment>
<dbReference type="EMBL" id="QSAE01000134">
    <property type="protein sequence ID" value="RGW32436.1"/>
    <property type="molecule type" value="Genomic_DNA"/>
</dbReference>
<feature type="transmembrane region" description="Helical" evidence="1">
    <location>
        <begin position="59"/>
        <end position="76"/>
    </location>
</feature>
<keyword evidence="1" id="KW-0472">Membrane</keyword>